<proteinExistence type="inferred from homology"/>
<dbReference type="EMBL" id="SMLM01000001">
    <property type="protein sequence ID" value="TFZ05461.1"/>
    <property type="molecule type" value="Genomic_DNA"/>
</dbReference>
<protein>
    <submittedName>
        <fullName evidence="5">HU family DNA-binding protein</fullName>
    </submittedName>
</protein>
<dbReference type="InterPro" id="IPR020816">
    <property type="entry name" value="Histone-like_DNA-bd_CS"/>
</dbReference>
<dbReference type="InterPro" id="IPR010992">
    <property type="entry name" value="IHF-like_DNA-bd_dom_sf"/>
</dbReference>
<dbReference type="CDD" id="cd13831">
    <property type="entry name" value="HU"/>
    <property type="match status" value="1"/>
</dbReference>
<gene>
    <name evidence="5" type="ORF">EZ313_01960</name>
</gene>
<dbReference type="GO" id="GO:0030261">
    <property type="term" value="P:chromosome condensation"/>
    <property type="evidence" value="ECO:0007669"/>
    <property type="project" value="UniProtKB-KW"/>
</dbReference>
<evidence type="ECO:0000256" key="3">
    <source>
        <dbReference type="ARBA" id="ARBA00023125"/>
    </source>
</evidence>
<evidence type="ECO:0000313" key="6">
    <source>
        <dbReference type="Proteomes" id="UP000298180"/>
    </source>
</evidence>
<accession>A0A4Z0C2P4</accession>
<dbReference type="PROSITE" id="PS00045">
    <property type="entry name" value="HISTONE_LIKE"/>
    <property type="match status" value="1"/>
</dbReference>
<dbReference type="InterPro" id="IPR000119">
    <property type="entry name" value="Hist_DNA-bd"/>
</dbReference>
<comment type="caution">
    <text evidence="5">The sequence shown here is derived from an EMBL/GenBank/DDBJ whole genome shotgun (WGS) entry which is preliminary data.</text>
</comment>
<dbReference type="PANTHER" id="PTHR33175">
    <property type="entry name" value="DNA-BINDING PROTEIN HU"/>
    <property type="match status" value="1"/>
</dbReference>
<dbReference type="OrthoDB" id="9799835at2"/>
<dbReference type="PANTHER" id="PTHR33175:SF3">
    <property type="entry name" value="DNA-BINDING PROTEIN HU-BETA"/>
    <property type="match status" value="1"/>
</dbReference>
<dbReference type="GO" id="GO:0030527">
    <property type="term" value="F:structural constituent of chromatin"/>
    <property type="evidence" value="ECO:0007669"/>
    <property type="project" value="InterPro"/>
</dbReference>
<comment type="similarity">
    <text evidence="1 4">Belongs to the bacterial histone-like protein family.</text>
</comment>
<keyword evidence="6" id="KW-1185">Reference proteome</keyword>
<dbReference type="PRINTS" id="PR01727">
    <property type="entry name" value="DNABINDINGHU"/>
</dbReference>
<dbReference type="SUPFAM" id="SSF47729">
    <property type="entry name" value="IHF-like DNA-binding proteins"/>
    <property type="match status" value="1"/>
</dbReference>
<name>A0A4Z0C2P4_9BURK</name>
<dbReference type="GO" id="GO:0005829">
    <property type="term" value="C:cytosol"/>
    <property type="evidence" value="ECO:0007669"/>
    <property type="project" value="TreeGrafter"/>
</dbReference>
<dbReference type="Gene3D" id="4.10.520.10">
    <property type="entry name" value="IHF-like DNA-binding proteins"/>
    <property type="match status" value="1"/>
</dbReference>
<evidence type="ECO:0000256" key="1">
    <source>
        <dbReference type="ARBA" id="ARBA00010529"/>
    </source>
</evidence>
<reference evidence="5 6" key="1">
    <citation type="submission" date="2019-03" db="EMBL/GenBank/DDBJ databases">
        <title>Ramlibacter henchirensis DSM 14656, whole genome shotgun sequence.</title>
        <authorList>
            <person name="Zhang X."/>
            <person name="Feng G."/>
            <person name="Zhu H."/>
        </authorList>
    </citation>
    <scope>NUCLEOTIDE SEQUENCE [LARGE SCALE GENOMIC DNA]</scope>
    <source>
        <strain evidence="5 6">DSM 14656</strain>
    </source>
</reference>
<dbReference type="SMART" id="SM00411">
    <property type="entry name" value="BHL"/>
    <property type="match status" value="1"/>
</dbReference>
<dbReference type="AlphaFoldDB" id="A0A4Z0C2P4"/>
<dbReference type="RefSeq" id="WP_135261542.1">
    <property type="nucleotide sequence ID" value="NZ_SMLM01000001.1"/>
</dbReference>
<evidence type="ECO:0000256" key="4">
    <source>
        <dbReference type="RuleBase" id="RU003939"/>
    </source>
</evidence>
<dbReference type="Pfam" id="PF00216">
    <property type="entry name" value="Bac_DNA_binding"/>
    <property type="match status" value="1"/>
</dbReference>
<dbReference type="GO" id="GO:0003677">
    <property type="term" value="F:DNA binding"/>
    <property type="evidence" value="ECO:0007669"/>
    <property type="project" value="UniProtKB-KW"/>
</dbReference>
<evidence type="ECO:0000256" key="2">
    <source>
        <dbReference type="ARBA" id="ARBA00023067"/>
    </source>
</evidence>
<keyword evidence="3 5" id="KW-0238">DNA-binding</keyword>
<sequence>MNKTELVQSLASATEQPQAAASRSLEALIRIVTDELAKGGEVVIPGFGSFKRAERAERSGRNPQTGEALTIAASTSVKFVPGAALKGAVNSKAAGG</sequence>
<evidence type="ECO:0000313" key="5">
    <source>
        <dbReference type="EMBL" id="TFZ05461.1"/>
    </source>
</evidence>
<organism evidence="5 6">
    <name type="scientific">Ramlibacter henchirensis</name>
    <dbReference type="NCBI Taxonomy" id="204072"/>
    <lineage>
        <taxon>Bacteria</taxon>
        <taxon>Pseudomonadati</taxon>
        <taxon>Pseudomonadota</taxon>
        <taxon>Betaproteobacteria</taxon>
        <taxon>Burkholderiales</taxon>
        <taxon>Comamonadaceae</taxon>
        <taxon>Ramlibacter</taxon>
    </lineage>
</organism>
<dbReference type="Proteomes" id="UP000298180">
    <property type="component" value="Unassembled WGS sequence"/>
</dbReference>
<keyword evidence="2" id="KW-0226">DNA condensation</keyword>